<comment type="caution">
    <text evidence="1">The sequence shown here is derived from an EMBL/GenBank/DDBJ whole genome shotgun (WGS) entry which is preliminary data.</text>
</comment>
<gene>
    <name evidence="1" type="ORF">LEP1GSC188_0802</name>
</gene>
<evidence type="ECO:0000313" key="1">
    <source>
        <dbReference type="EMBL" id="EMF82035.1"/>
    </source>
</evidence>
<dbReference type="EMBL" id="AHOR02000029">
    <property type="protein sequence ID" value="EMF82035.1"/>
    <property type="molecule type" value="Genomic_DNA"/>
</dbReference>
<dbReference type="AlphaFoldDB" id="M3GZY2"/>
<sequence>MILTVLRSPKILEKLLQAGLNPNRIYGFKKDLLINGRQIEGIEEDTFLILCLEDRNEASIKSLQLLLKYGAKTDLAVK</sequence>
<name>M3GZY2_9LEPT</name>
<protein>
    <submittedName>
        <fullName evidence="1">Uncharacterized protein</fullName>
    </submittedName>
</protein>
<reference evidence="1 2" key="1">
    <citation type="submission" date="2013-01" db="EMBL/GenBank/DDBJ databases">
        <authorList>
            <person name="Harkins D.M."/>
            <person name="Durkin A.S."/>
            <person name="Brinkac L.M."/>
            <person name="Haft D.H."/>
            <person name="Selengut J.D."/>
            <person name="Sanka R."/>
            <person name="DePew J."/>
            <person name="Purushe J."/>
            <person name="Tulsiani S.M."/>
            <person name="Graham G.C."/>
            <person name="Burns M.-A."/>
            <person name="Dohnt M.F."/>
            <person name="Smythe L.D."/>
            <person name="McKay D.B."/>
            <person name="Craig S.B."/>
            <person name="Vinetz J.M."/>
            <person name="Sutton G.G."/>
            <person name="Nierman W.C."/>
            <person name="Fouts D.E."/>
        </authorList>
    </citation>
    <scope>NUCLEOTIDE SEQUENCE [LARGE SCALE GENOMIC DNA]</scope>
    <source>
        <strain evidence="1 2">LT2116</strain>
    </source>
</reference>
<accession>M3GZY2</accession>
<proteinExistence type="predicted"/>
<organism evidence="1 2">
    <name type="scientific">Leptospira weilii serovar Topaz str. LT2116</name>
    <dbReference type="NCBI Taxonomy" id="1088540"/>
    <lineage>
        <taxon>Bacteria</taxon>
        <taxon>Pseudomonadati</taxon>
        <taxon>Spirochaetota</taxon>
        <taxon>Spirochaetia</taxon>
        <taxon>Leptospirales</taxon>
        <taxon>Leptospiraceae</taxon>
        <taxon>Leptospira</taxon>
    </lineage>
</organism>
<evidence type="ECO:0000313" key="2">
    <source>
        <dbReference type="Proteomes" id="UP000011770"/>
    </source>
</evidence>
<dbReference type="Proteomes" id="UP000011770">
    <property type="component" value="Unassembled WGS sequence"/>
</dbReference>